<keyword evidence="2" id="KW-1185">Reference proteome</keyword>
<organism evidence="1 2">
    <name type="scientific">Pistacia integerrima</name>
    <dbReference type="NCBI Taxonomy" id="434235"/>
    <lineage>
        <taxon>Eukaryota</taxon>
        <taxon>Viridiplantae</taxon>
        <taxon>Streptophyta</taxon>
        <taxon>Embryophyta</taxon>
        <taxon>Tracheophyta</taxon>
        <taxon>Spermatophyta</taxon>
        <taxon>Magnoliopsida</taxon>
        <taxon>eudicotyledons</taxon>
        <taxon>Gunneridae</taxon>
        <taxon>Pentapetalae</taxon>
        <taxon>rosids</taxon>
        <taxon>malvids</taxon>
        <taxon>Sapindales</taxon>
        <taxon>Anacardiaceae</taxon>
        <taxon>Pistacia</taxon>
    </lineage>
</organism>
<name>A0ACC0YIV4_9ROSI</name>
<gene>
    <name evidence="1" type="ORF">Pint_23074</name>
</gene>
<sequence length="324" mass="35895">MPDLSPLLLILFFSFTVKSQLTLDFYNKTCPQFSSTLQEIITDKQIASPTTAAAVLRLFFHDCMVDGCDASVLIASTPFKKAERDADINLSLAGDAFDLITRAKTALELQCPGIVSCADILATAARNLVVMVGGPFYNVPLGRRDSLVSEPLHVQGNIARPNLPLSDIISIFVPKGLTVQEMVALVGAHTIGFSHCKEFAGRIYNYSNTSQIDPSLNPQFAERLRILCANYLNQPEMAAFNDIFTPGKFDNMYYRNLKSGLGLLPSDQAIAVDNRTKPFVDLYAANEVEFFRKFAQAMEKVSTFNIKTGRDGEVRRRCHEFNNS</sequence>
<dbReference type="Proteomes" id="UP001163603">
    <property type="component" value="Chromosome 6"/>
</dbReference>
<evidence type="ECO:0000313" key="1">
    <source>
        <dbReference type="EMBL" id="KAJ0037940.1"/>
    </source>
</evidence>
<protein>
    <submittedName>
        <fullName evidence="1">Uncharacterized protein</fullName>
    </submittedName>
</protein>
<dbReference type="EMBL" id="CM047741">
    <property type="protein sequence ID" value="KAJ0037940.1"/>
    <property type="molecule type" value="Genomic_DNA"/>
</dbReference>
<comment type="caution">
    <text evidence="1">The sequence shown here is derived from an EMBL/GenBank/DDBJ whole genome shotgun (WGS) entry which is preliminary data.</text>
</comment>
<proteinExistence type="predicted"/>
<evidence type="ECO:0000313" key="2">
    <source>
        <dbReference type="Proteomes" id="UP001163603"/>
    </source>
</evidence>
<accession>A0ACC0YIV4</accession>
<reference evidence="2" key="1">
    <citation type="journal article" date="2023" name="G3 (Bethesda)">
        <title>Genome assembly and association tests identify interacting loci associated with vigor, precocity, and sex in interspecific pistachio rootstocks.</title>
        <authorList>
            <person name="Palmer W."/>
            <person name="Jacygrad E."/>
            <person name="Sagayaradj S."/>
            <person name="Cavanaugh K."/>
            <person name="Han R."/>
            <person name="Bertier L."/>
            <person name="Beede B."/>
            <person name="Kafkas S."/>
            <person name="Golino D."/>
            <person name="Preece J."/>
            <person name="Michelmore R."/>
        </authorList>
    </citation>
    <scope>NUCLEOTIDE SEQUENCE [LARGE SCALE GENOMIC DNA]</scope>
</reference>